<keyword evidence="9 11" id="KW-0460">Magnesium</keyword>
<dbReference type="Gene3D" id="1.10.246.80">
    <property type="match status" value="1"/>
</dbReference>
<proteinExistence type="inferred from homology"/>
<feature type="binding site" evidence="11">
    <location>
        <position position="31"/>
    </location>
    <ligand>
        <name>ATP</name>
        <dbReference type="ChEBI" id="CHEBI:30616"/>
    </ligand>
</feature>
<evidence type="ECO:0000313" key="15">
    <source>
        <dbReference type="EMBL" id="PWU68659.1"/>
    </source>
</evidence>
<dbReference type="GO" id="GO:0000049">
    <property type="term" value="F:tRNA binding"/>
    <property type="evidence" value="ECO:0007669"/>
    <property type="project" value="UniProtKB-UniRule"/>
</dbReference>
<dbReference type="EMBL" id="QGTD01000008">
    <property type="protein sequence ID" value="PWU68659.1"/>
    <property type="molecule type" value="Genomic_DNA"/>
</dbReference>
<feature type="binding site" evidence="11">
    <location>
        <position position="164"/>
    </location>
    <ligand>
        <name>ATP</name>
        <dbReference type="ChEBI" id="CHEBI:30616"/>
    </ligand>
</feature>
<dbReference type="Gene3D" id="1.10.3090.10">
    <property type="entry name" value="cca-adding enzyme, domain 2"/>
    <property type="match status" value="1"/>
</dbReference>
<dbReference type="InterPro" id="IPR032810">
    <property type="entry name" value="CCA-adding_enz_C"/>
</dbReference>
<accession>A0A317L4C7</accession>
<dbReference type="Gene3D" id="3.30.460.10">
    <property type="entry name" value="Beta Polymerase, domain 2"/>
    <property type="match status" value="1"/>
</dbReference>
<dbReference type="GO" id="GO:0000287">
    <property type="term" value="F:magnesium ion binding"/>
    <property type="evidence" value="ECO:0007669"/>
    <property type="project" value="UniProtKB-UniRule"/>
</dbReference>
<evidence type="ECO:0000256" key="6">
    <source>
        <dbReference type="ARBA" id="ARBA00022741"/>
    </source>
</evidence>
<dbReference type="GO" id="GO:0005524">
    <property type="term" value="F:ATP binding"/>
    <property type="evidence" value="ECO:0007669"/>
    <property type="project" value="UniProtKB-UniRule"/>
</dbReference>
<dbReference type="Pfam" id="PF12627">
    <property type="entry name" value="PolyA_pol_RNAbd"/>
    <property type="match status" value="1"/>
</dbReference>
<evidence type="ECO:0000256" key="9">
    <source>
        <dbReference type="ARBA" id="ARBA00022842"/>
    </source>
</evidence>
<dbReference type="HAMAP" id="MF_01263">
    <property type="entry name" value="CCA_bact_type3"/>
    <property type="match status" value="1"/>
</dbReference>
<keyword evidence="16" id="KW-1185">Reference proteome</keyword>
<feature type="binding site" evidence="11">
    <location>
        <position position="28"/>
    </location>
    <ligand>
        <name>CTP</name>
        <dbReference type="ChEBI" id="CHEBI:37563"/>
    </ligand>
</feature>
<feature type="domain" description="tRNA nucleotidyltransferase/poly(A) polymerase RNA and SrmB- binding" evidence="13">
    <location>
        <begin position="170"/>
        <end position="228"/>
    </location>
</feature>
<feature type="binding site" evidence="11">
    <location>
        <position position="158"/>
    </location>
    <ligand>
        <name>ATP</name>
        <dbReference type="ChEBI" id="CHEBI:30616"/>
    </ligand>
</feature>
<evidence type="ECO:0000259" key="13">
    <source>
        <dbReference type="Pfam" id="PF12627"/>
    </source>
</evidence>
<name>A0A317L4C7_9BACI</name>
<comment type="catalytic activity">
    <reaction evidence="11">
        <text>a tRNA with a 3' CCA end + 2 CTP + ATP = a tRNA with a 3' CCACCA end + 3 diphosphate</text>
        <dbReference type="Rhea" id="RHEA:76235"/>
        <dbReference type="Rhea" id="RHEA-COMP:10468"/>
        <dbReference type="Rhea" id="RHEA-COMP:18655"/>
        <dbReference type="ChEBI" id="CHEBI:30616"/>
        <dbReference type="ChEBI" id="CHEBI:33019"/>
        <dbReference type="ChEBI" id="CHEBI:37563"/>
        <dbReference type="ChEBI" id="CHEBI:83071"/>
        <dbReference type="ChEBI" id="CHEBI:195187"/>
    </reaction>
</comment>
<evidence type="ECO:0000259" key="14">
    <source>
        <dbReference type="Pfam" id="PF13735"/>
    </source>
</evidence>
<dbReference type="SUPFAM" id="SSF81301">
    <property type="entry name" value="Nucleotidyltransferase"/>
    <property type="match status" value="1"/>
</dbReference>
<comment type="similarity">
    <text evidence="11">Belongs to the tRNA nucleotidyltransferase/poly(A) polymerase family. Bacterial CCA-adding enzyme type 3 subfamily.</text>
</comment>
<comment type="miscellaneous">
    <text evidence="11">A single active site specifically recognizes both ATP and CTP and is responsible for their addition.</text>
</comment>
<keyword evidence="3 11" id="KW-0819">tRNA processing</keyword>
<evidence type="ECO:0000256" key="2">
    <source>
        <dbReference type="ARBA" id="ARBA00022679"/>
    </source>
</evidence>
<comment type="function">
    <text evidence="11">Catalyzes the addition and repair of the essential 3'-terminal CCA sequence in tRNAs without using a nucleic acid template. Adds these three nucleotides in the order of C, C, and A to the tRNA nucleotide-73, using CTP and ATP as substrates and producing inorganic pyrophosphate. tRNA 3'-terminal CCA addition is required both for tRNA processing and repair. Also involved in tRNA surveillance by mediating tandem CCA addition to generate a CCACCA at the 3' terminus of unstable tRNAs. While stable tRNAs receive only 3'-terminal CCA, unstable tRNAs are marked with CCACCA and rapidly degraded.</text>
</comment>
<keyword evidence="8 11" id="KW-0067">ATP-binding</keyword>
<evidence type="ECO:0000256" key="1">
    <source>
        <dbReference type="ARBA" id="ARBA00001946"/>
    </source>
</evidence>
<feature type="domain" description="Poly A polymerase head" evidence="12">
    <location>
        <begin position="23"/>
        <end position="143"/>
    </location>
</feature>
<dbReference type="InterPro" id="IPR050264">
    <property type="entry name" value="Bact_CCA-adding_enz_type3_sf"/>
</dbReference>
<comment type="cofactor">
    <cofactor evidence="1 11">
        <name>Mg(2+)</name>
        <dbReference type="ChEBI" id="CHEBI:18420"/>
    </cofactor>
</comment>
<evidence type="ECO:0000256" key="4">
    <source>
        <dbReference type="ARBA" id="ARBA00022695"/>
    </source>
</evidence>
<evidence type="ECO:0000256" key="11">
    <source>
        <dbReference type="HAMAP-Rule" id="MF_01263"/>
    </source>
</evidence>
<dbReference type="EC" id="2.7.7.72" evidence="11"/>
<feature type="binding site" evidence="11">
    <location>
        <position position="112"/>
    </location>
    <ligand>
        <name>ATP</name>
        <dbReference type="ChEBI" id="CHEBI:30616"/>
    </ligand>
</feature>
<keyword evidence="7 11" id="KW-0692">RNA repair</keyword>
<feature type="binding site" evidence="11">
    <location>
        <position position="28"/>
    </location>
    <ligand>
        <name>ATP</name>
        <dbReference type="ChEBI" id="CHEBI:30616"/>
    </ligand>
</feature>
<dbReference type="AlphaFoldDB" id="A0A317L4C7"/>
<feature type="binding site" evidence="11">
    <location>
        <position position="41"/>
    </location>
    <ligand>
        <name>Mg(2+)</name>
        <dbReference type="ChEBI" id="CHEBI:18420"/>
    </ligand>
</feature>
<dbReference type="InterPro" id="IPR002646">
    <property type="entry name" value="PolA_pol_head_dom"/>
</dbReference>
<dbReference type="GO" id="GO:0160016">
    <property type="term" value="F:CCACCA tRNA nucleotidyltransferase activity"/>
    <property type="evidence" value="ECO:0007669"/>
    <property type="project" value="RHEA"/>
</dbReference>
<dbReference type="InterPro" id="IPR023068">
    <property type="entry name" value="CCA-adding_enz_firmicutes"/>
</dbReference>
<dbReference type="Proteomes" id="UP000245624">
    <property type="component" value="Unassembled WGS sequence"/>
</dbReference>
<evidence type="ECO:0000256" key="8">
    <source>
        <dbReference type="ARBA" id="ARBA00022840"/>
    </source>
</evidence>
<evidence type="ECO:0000313" key="16">
    <source>
        <dbReference type="Proteomes" id="UP000245624"/>
    </source>
</evidence>
<feature type="binding site" evidence="11">
    <location>
        <position position="164"/>
    </location>
    <ligand>
        <name>CTP</name>
        <dbReference type="ChEBI" id="CHEBI:37563"/>
    </ligand>
</feature>
<dbReference type="Pfam" id="PF13735">
    <property type="entry name" value="tRNA_NucTran2_2"/>
    <property type="match status" value="1"/>
</dbReference>
<organism evidence="15 16">
    <name type="scientific">Gracilibacillus dipsosauri</name>
    <dbReference type="NCBI Taxonomy" id="178340"/>
    <lineage>
        <taxon>Bacteria</taxon>
        <taxon>Bacillati</taxon>
        <taxon>Bacillota</taxon>
        <taxon>Bacilli</taxon>
        <taxon>Bacillales</taxon>
        <taxon>Bacillaceae</taxon>
        <taxon>Gracilibacillus</taxon>
    </lineage>
</organism>
<dbReference type="InterPro" id="IPR043519">
    <property type="entry name" value="NT_sf"/>
</dbReference>
<evidence type="ECO:0000256" key="10">
    <source>
        <dbReference type="ARBA" id="ARBA00022884"/>
    </source>
</evidence>
<dbReference type="OrthoDB" id="9805698at2"/>
<dbReference type="PANTHER" id="PTHR46173">
    <property type="entry name" value="CCA TRNA NUCLEOTIDYLTRANSFERASE 1, MITOCHONDRIAL"/>
    <property type="match status" value="1"/>
</dbReference>
<keyword evidence="6 11" id="KW-0547">Nucleotide-binding</keyword>
<feature type="binding site" evidence="11">
    <location>
        <position position="158"/>
    </location>
    <ligand>
        <name>CTP</name>
        <dbReference type="ChEBI" id="CHEBI:37563"/>
    </ligand>
</feature>
<dbReference type="GO" id="GO:0004810">
    <property type="term" value="F:CCA tRNA nucleotidyltransferase activity"/>
    <property type="evidence" value="ECO:0007669"/>
    <property type="project" value="UniProtKB-UniRule"/>
</dbReference>
<evidence type="ECO:0000259" key="12">
    <source>
        <dbReference type="Pfam" id="PF01743"/>
    </source>
</evidence>
<dbReference type="CDD" id="cd05398">
    <property type="entry name" value="NT_ClassII-CCAase"/>
    <property type="match status" value="1"/>
</dbReference>
<dbReference type="Pfam" id="PF01743">
    <property type="entry name" value="PolyA_pol"/>
    <property type="match status" value="1"/>
</dbReference>
<dbReference type="NCBIfam" id="NF009814">
    <property type="entry name" value="PRK13299.1"/>
    <property type="match status" value="1"/>
</dbReference>
<evidence type="ECO:0000256" key="7">
    <source>
        <dbReference type="ARBA" id="ARBA00022800"/>
    </source>
</evidence>
<feature type="binding site" evidence="11">
    <location>
        <position position="161"/>
    </location>
    <ligand>
        <name>ATP</name>
        <dbReference type="ChEBI" id="CHEBI:30616"/>
    </ligand>
</feature>
<keyword evidence="2 11" id="KW-0808">Transferase</keyword>
<dbReference type="GO" id="GO:0042245">
    <property type="term" value="P:RNA repair"/>
    <property type="evidence" value="ECO:0007669"/>
    <property type="project" value="UniProtKB-KW"/>
</dbReference>
<evidence type="ECO:0000256" key="5">
    <source>
        <dbReference type="ARBA" id="ARBA00022723"/>
    </source>
</evidence>
<feature type="binding site" evidence="11">
    <location>
        <position position="155"/>
    </location>
    <ligand>
        <name>CTP</name>
        <dbReference type="ChEBI" id="CHEBI:37563"/>
    </ligand>
</feature>
<feature type="domain" description="CCA-adding enzyme C-terminal" evidence="14">
    <location>
        <begin position="261"/>
        <end position="391"/>
    </location>
</feature>
<evidence type="ECO:0000256" key="3">
    <source>
        <dbReference type="ARBA" id="ARBA00022694"/>
    </source>
</evidence>
<dbReference type="GO" id="GO:0001680">
    <property type="term" value="P:tRNA 3'-terminal CCA addition"/>
    <property type="evidence" value="ECO:0007669"/>
    <property type="project" value="UniProtKB-UniRule"/>
</dbReference>
<feature type="binding site" evidence="11">
    <location>
        <position position="31"/>
    </location>
    <ligand>
        <name>CTP</name>
        <dbReference type="ChEBI" id="CHEBI:37563"/>
    </ligand>
</feature>
<feature type="binding site" evidence="11">
    <location>
        <position position="155"/>
    </location>
    <ligand>
        <name>ATP</name>
        <dbReference type="ChEBI" id="CHEBI:30616"/>
    </ligand>
</feature>
<comment type="caution">
    <text evidence="15">The sequence shown here is derived from an EMBL/GenBank/DDBJ whole genome shotgun (WGS) entry which is preliminary data.</text>
</comment>
<reference evidence="15 16" key="1">
    <citation type="submission" date="2018-05" db="EMBL/GenBank/DDBJ databases">
        <title>Genomic analysis of Gracilibacillus dipsosauri DD1 reveals novel features of a salt-tolerant amylase.</title>
        <authorList>
            <person name="Deutch C.E."/>
            <person name="Yang S."/>
        </authorList>
    </citation>
    <scope>NUCLEOTIDE SEQUENCE [LARGE SCALE GENOMIC DNA]</scope>
    <source>
        <strain evidence="15 16">DD1</strain>
    </source>
</reference>
<dbReference type="PANTHER" id="PTHR46173:SF1">
    <property type="entry name" value="CCA TRNA NUCLEOTIDYLTRANSFERASE 1, MITOCHONDRIAL"/>
    <property type="match status" value="1"/>
</dbReference>
<keyword evidence="4 11" id="KW-0548">Nucleotidyltransferase</keyword>
<dbReference type="InterPro" id="IPR032828">
    <property type="entry name" value="PolyA_RNA-bd"/>
</dbReference>
<feature type="binding site" evidence="11">
    <location>
        <position position="43"/>
    </location>
    <ligand>
        <name>Mg(2+)</name>
        <dbReference type="ChEBI" id="CHEBI:18420"/>
    </ligand>
</feature>
<comment type="catalytic activity">
    <reaction evidence="11">
        <text>a tRNA precursor + 2 CTP + ATP = a tRNA with a 3' CCA end + 3 diphosphate</text>
        <dbReference type="Rhea" id="RHEA:14433"/>
        <dbReference type="Rhea" id="RHEA-COMP:10465"/>
        <dbReference type="Rhea" id="RHEA-COMP:10468"/>
        <dbReference type="ChEBI" id="CHEBI:30616"/>
        <dbReference type="ChEBI" id="CHEBI:33019"/>
        <dbReference type="ChEBI" id="CHEBI:37563"/>
        <dbReference type="ChEBI" id="CHEBI:74896"/>
        <dbReference type="ChEBI" id="CHEBI:83071"/>
        <dbReference type="EC" id="2.7.7.72"/>
    </reaction>
</comment>
<feature type="binding site" evidence="11">
    <location>
        <position position="112"/>
    </location>
    <ligand>
        <name>CTP</name>
        <dbReference type="ChEBI" id="CHEBI:37563"/>
    </ligand>
</feature>
<dbReference type="SUPFAM" id="SSF81891">
    <property type="entry name" value="Poly A polymerase C-terminal region-like"/>
    <property type="match status" value="1"/>
</dbReference>
<sequence>MSKWLFSHAFKIIEQIESNRFQAFIVGGAVRDYLLNRPISDIDIATDALPADIMKIFDKVIPTGIKHGTVLVRSQQLSFEITTFRKESGYQDHRHPDSVTFVSDIEEDLSRRDFTMNALAMARNFKVIDPFGGESDIKAQIIRMVGNPNHRLQEDPLRMMRAVRFSSQLGFAVDPITLKAIQKNALLLEHIAVERIAVEWEKLLTGSYMRKGLQLLLETGIHSHLPLLSEHVEVQNQLKKLKVPFPSMTAFIAWAHLLKRNTPISAWSRKWKLSNQQKKDANLLVKVFDILYDENQWKWAVYLLPERLISSFVAVYTSFTKQPITMEKIIDIKRNLPINSRAQLDINGKDVMKCFPERSKGPWIQKNLERVEQAVVNGEIENDSKKISEWILNERF</sequence>
<keyword evidence="5 11" id="KW-0479">Metal-binding</keyword>
<protein>
    <recommendedName>
        <fullName evidence="11">CCA-adding enzyme</fullName>
        <ecNumber evidence="11">2.7.7.72</ecNumber>
    </recommendedName>
    <alternativeName>
        <fullName evidence="11">CCA tRNA nucleotidyltransferase</fullName>
    </alternativeName>
    <alternativeName>
        <fullName evidence="11">tRNA CCA-pyrophosphorylase</fullName>
    </alternativeName>
    <alternativeName>
        <fullName evidence="11">tRNA adenylyl-/cytidylyl- transferase</fullName>
    </alternativeName>
    <alternativeName>
        <fullName evidence="11">tRNA nucleotidyltransferase</fullName>
    </alternativeName>
    <alternativeName>
        <fullName evidence="11">tRNA-NT</fullName>
    </alternativeName>
</protein>
<comment type="subunit">
    <text evidence="11">Homodimer.</text>
</comment>
<feature type="binding site" evidence="11">
    <location>
        <position position="161"/>
    </location>
    <ligand>
        <name>CTP</name>
        <dbReference type="ChEBI" id="CHEBI:37563"/>
    </ligand>
</feature>
<gene>
    <name evidence="11" type="primary">cca</name>
    <name evidence="15" type="ORF">DLJ74_09525</name>
</gene>
<keyword evidence="10 11" id="KW-0694">RNA-binding</keyword>
<dbReference type="RefSeq" id="WP_109984273.1">
    <property type="nucleotide sequence ID" value="NZ_QGTD01000008.1"/>
</dbReference>